<keyword evidence="3" id="KW-1185">Reference proteome</keyword>
<organism evidence="2 3">
    <name type="scientific">Thelohanellus kitauei</name>
    <name type="common">Myxosporean</name>
    <dbReference type="NCBI Taxonomy" id="669202"/>
    <lineage>
        <taxon>Eukaryota</taxon>
        <taxon>Metazoa</taxon>
        <taxon>Cnidaria</taxon>
        <taxon>Myxozoa</taxon>
        <taxon>Myxosporea</taxon>
        <taxon>Bivalvulida</taxon>
        <taxon>Platysporina</taxon>
        <taxon>Myxobolidae</taxon>
        <taxon>Thelohanellus</taxon>
    </lineage>
</organism>
<sequence>MMKPEFVIEMKQYEFSLSRQQAKSTKVFQMTETELSIDFDIELYIRGLYDDDGLLYAAKLSSNEKIDIKVISFSISSFDCEIDAVDHDARDPQDVKKLFLLLKANETEHIHLSVVIKVNITTNNDFYFILKIEPRIGSESLYSLQSILAYETTYTYLVALKLRRREIGTIIAATLGSFLLFLGMSVLVFLERRSSINLLKNKNDADKIATIH</sequence>
<dbReference type="Proteomes" id="UP000031668">
    <property type="component" value="Unassembled WGS sequence"/>
</dbReference>
<gene>
    <name evidence="2" type="ORF">RF11_10107</name>
</gene>
<proteinExistence type="predicted"/>
<keyword evidence="1" id="KW-1133">Transmembrane helix</keyword>
<dbReference type="EMBL" id="JWZT01002260">
    <property type="protein sequence ID" value="KII69893.1"/>
    <property type="molecule type" value="Genomic_DNA"/>
</dbReference>
<evidence type="ECO:0000313" key="3">
    <source>
        <dbReference type="Proteomes" id="UP000031668"/>
    </source>
</evidence>
<reference evidence="2 3" key="1">
    <citation type="journal article" date="2014" name="Genome Biol. Evol.">
        <title>The genome of the myxosporean Thelohanellus kitauei shows adaptations to nutrient acquisition within its fish host.</title>
        <authorList>
            <person name="Yang Y."/>
            <person name="Xiong J."/>
            <person name="Zhou Z."/>
            <person name="Huo F."/>
            <person name="Miao W."/>
            <person name="Ran C."/>
            <person name="Liu Y."/>
            <person name="Zhang J."/>
            <person name="Feng J."/>
            <person name="Wang M."/>
            <person name="Wang M."/>
            <person name="Wang L."/>
            <person name="Yao B."/>
        </authorList>
    </citation>
    <scope>NUCLEOTIDE SEQUENCE [LARGE SCALE GENOMIC DNA]</scope>
    <source>
        <strain evidence="2">Wuqing</strain>
    </source>
</reference>
<feature type="transmembrane region" description="Helical" evidence="1">
    <location>
        <begin position="170"/>
        <end position="190"/>
    </location>
</feature>
<evidence type="ECO:0000256" key="1">
    <source>
        <dbReference type="SAM" id="Phobius"/>
    </source>
</evidence>
<dbReference type="AlphaFoldDB" id="A0A0C2JKH0"/>
<comment type="caution">
    <text evidence="2">The sequence shown here is derived from an EMBL/GenBank/DDBJ whole genome shotgun (WGS) entry which is preliminary data.</text>
</comment>
<accession>A0A0C2JKH0</accession>
<name>A0A0C2JKH0_THEKT</name>
<evidence type="ECO:0000313" key="2">
    <source>
        <dbReference type="EMBL" id="KII69893.1"/>
    </source>
</evidence>
<protein>
    <submittedName>
        <fullName evidence="2">Uncharacterized protein</fullName>
    </submittedName>
</protein>
<keyword evidence="1" id="KW-0472">Membrane</keyword>
<keyword evidence="1" id="KW-0812">Transmembrane</keyword>